<proteinExistence type="predicted"/>
<protein>
    <submittedName>
        <fullName evidence="1">Uncharacterized protein</fullName>
    </submittedName>
</protein>
<evidence type="ECO:0000313" key="2">
    <source>
        <dbReference type="Proteomes" id="UP000499080"/>
    </source>
</evidence>
<dbReference type="EMBL" id="BGPR01008311">
    <property type="protein sequence ID" value="GBN32922.1"/>
    <property type="molecule type" value="Genomic_DNA"/>
</dbReference>
<organism evidence="1 2">
    <name type="scientific">Araneus ventricosus</name>
    <name type="common">Orbweaver spider</name>
    <name type="synonym">Epeira ventricosa</name>
    <dbReference type="NCBI Taxonomy" id="182803"/>
    <lineage>
        <taxon>Eukaryota</taxon>
        <taxon>Metazoa</taxon>
        <taxon>Ecdysozoa</taxon>
        <taxon>Arthropoda</taxon>
        <taxon>Chelicerata</taxon>
        <taxon>Arachnida</taxon>
        <taxon>Araneae</taxon>
        <taxon>Araneomorphae</taxon>
        <taxon>Entelegynae</taxon>
        <taxon>Araneoidea</taxon>
        <taxon>Araneidae</taxon>
        <taxon>Araneus</taxon>
    </lineage>
</organism>
<feature type="non-terminal residue" evidence="1">
    <location>
        <position position="88"/>
    </location>
</feature>
<accession>A0A4Y2N205</accession>
<sequence>MTTEIPSLTVLNRKRSSLKGQITGLTNLLNSGNLTDQNKVQVKLNSLQKMKVKIDELRNEGFETIQEENLEDFETTITEMEESIDTLE</sequence>
<keyword evidence="2" id="KW-1185">Reference proteome</keyword>
<comment type="caution">
    <text evidence="1">The sequence shown here is derived from an EMBL/GenBank/DDBJ whole genome shotgun (WGS) entry which is preliminary data.</text>
</comment>
<name>A0A4Y2N205_ARAVE</name>
<evidence type="ECO:0000313" key="1">
    <source>
        <dbReference type="EMBL" id="GBN32922.1"/>
    </source>
</evidence>
<dbReference type="AlphaFoldDB" id="A0A4Y2N205"/>
<reference evidence="1 2" key="1">
    <citation type="journal article" date="2019" name="Sci. Rep.">
        <title>Orb-weaving spider Araneus ventricosus genome elucidates the spidroin gene catalogue.</title>
        <authorList>
            <person name="Kono N."/>
            <person name="Nakamura H."/>
            <person name="Ohtoshi R."/>
            <person name="Moran D.A.P."/>
            <person name="Shinohara A."/>
            <person name="Yoshida Y."/>
            <person name="Fujiwara M."/>
            <person name="Mori M."/>
            <person name="Tomita M."/>
            <person name="Arakawa K."/>
        </authorList>
    </citation>
    <scope>NUCLEOTIDE SEQUENCE [LARGE SCALE GENOMIC DNA]</scope>
</reference>
<gene>
    <name evidence="1" type="ORF">AVEN_167833_1</name>
</gene>
<dbReference type="Proteomes" id="UP000499080">
    <property type="component" value="Unassembled WGS sequence"/>
</dbReference>